<name>A0A7K4NLT4_9ARCH</name>
<feature type="coiled-coil region" evidence="1">
    <location>
        <begin position="21"/>
        <end position="52"/>
    </location>
</feature>
<proteinExistence type="predicted"/>
<evidence type="ECO:0000256" key="1">
    <source>
        <dbReference type="SAM" id="Coils"/>
    </source>
</evidence>
<protein>
    <submittedName>
        <fullName evidence="2">Uncharacterized protein</fullName>
    </submittedName>
</protein>
<evidence type="ECO:0000313" key="3">
    <source>
        <dbReference type="Proteomes" id="UP000529843"/>
    </source>
</evidence>
<dbReference type="AlphaFoldDB" id="A0A7K4NLT4"/>
<gene>
    <name evidence="2" type="ORF">HX804_02345</name>
</gene>
<reference evidence="2 3" key="1">
    <citation type="journal article" date="2019" name="Environ. Microbiol.">
        <title>Genomics insights into ecotype formation of ammonia-oxidizing archaea in the deep ocean.</title>
        <authorList>
            <person name="Wang Y."/>
            <person name="Huang J.M."/>
            <person name="Cui G.J."/>
            <person name="Nunoura T."/>
            <person name="Takaki Y."/>
            <person name="Li W.L."/>
            <person name="Li J."/>
            <person name="Gao Z.M."/>
            <person name="Takai K."/>
            <person name="Zhang A.Q."/>
            <person name="Stepanauskas R."/>
        </authorList>
    </citation>
    <scope>NUCLEOTIDE SEQUENCE [LARGE SCALE GENOMIC DNA]</scope>
    <source>
        <strain evidence="2 3">N8</strain>
    </source>
</reference>
<evidence type="ECO:0000313" key="2">
    <source>
        <dbReference type="EMBL" id="NWK02133.1"/>
    </source>
</evidence>
<keyword evidence="1" id="KW-0175">Coiled coil</keyword>
<sequence>MNFDDKDKRLQKKIDWIASQIRETKFELHRQNKELKDALKEQEELRKKKVKTKK</sequence>
<organism evidence="2 3">
    <name type="scientific">Marine Group I thaumarchaeote</name>
    <dbReference type="NCBI Taxonomy" id="2511932"/>
    <lineage>
        <taxon>Archaea</taxon>
        <taxon>Nitrososphaerota</taxon>
        <taxon>Marine Group I</taxon>
    </lineage>
</organism>
<comment type="caution">
    <text evidence="2">The sequence shown here is derived from an EMBL/GenBank/DDBJ whole genome shotgun (WGS) entry which is preliminary data.</text>
</comment>
<dbReference type="EMBL" id="JACAST010000013">
    <property type="protein sequence ID" value="NWK02133.1"/>
    <property type="molecule type" value="Genomic_DNA"/>
</dbReference>
<accession>A0A7K4NLT4</accession>
<dbReference type="Proteomes" id="UP000529843">
    <property type="component" value="Unassembled WGS sequence"/>
</dbReference>